<comment type="caution">
    <text evidence="12">The sequence shown here is derived from an EMBL/GenBank/DDBJ whole genome shotgun (WGS) entry which is preliminary data.</text>
</comment>
<dbReference type="InterPro" id="IPR036855">
    <property type="entry name" value="Znf_CCCH_sf"/>
</dbReference>
<keyword evidence="2 7" id="KW-0863">Zinc-finger</keyword>
<evidence type="ECO:0000313" key="13">
    <source>
        <dbReference type="Proteomes" id="UP001634393"/>
    </source>
</evidence>
<feature type="region of interest" description="Disordered" evidence="8">
    <location>
        <begin position="457"/>
        <end position="488"/>
    </location>
</feature>
<dbReference type="InterPro" id="IPR056276">
    <property type="entry name" value="AtC3H46-like_PABC-like"/>
</dbReference>
<feature type="zinc finger region" description="C3H1-type" evidence="7">
    <location>
        <begin position="129"/>
        <end position="156"/>
    </location>
</feature>
<dbReference type="InterPro" id="IPR025605">
    <property type="entry name" value="OST-HTH/LOTUS_dom"/>
</dbReference>
<accession>A0ABD3UQ09</accession>
<dbReference type="CDD" id="cd12458">
    <property type="entry name" value="RRM_AtC3H46_like"/>
    <property type="match status" value="1"/>
</dbReference>
<name>A0ABD3UQ09_9LAMI</name>
<keyword evidence="4 6" id="KW-0694">RNA-binding</keyword>
<dbReference type="PANTHER" id="PTHR24009:SF42">
    <property type="entry name" value="ZINC FINGER CCCH DOMAIN-CONTAINING PROTEIN 18-LIKE ISOFORM X1"/>
    <property type="match status" value="1"/>
</dbReference>
<evidence type="ECO:0000256" key="7">
    <source>
        <dbReference type="PROSITE-ProRule" id="PRU00723"/>
    </source>
</evidence>
<dbReference type="GO" id="GO:0003677">
    <property type="term" value="F:DNA binding"/>
    <property type="evidence" value="ECO:0007669"/>
    <property type="project" value="UniProtKB-KW"/>
</dbReference>
<dbReference type="FunFam" id="3.30.70.330:FF:000678">
    <property type="entry name" value="zinc finger CCCH domain-containing protein 53-like isoform X2"/>
    <property type="match status" value="1"/>
</dbReference>
<dbReference type="SUPFAM" id="SSF90229">
    <property type="entry name" value="CCCH zinc finger"/>
    <property type="match status" value="1"/>
</dbReference>
<evidence type="ECO:0000259" key="9">
    <source>
        <dbReference type="PROSITE" id="PS50102"/>
    </source>
</evidence>
<dbReference type="PANTHER" id="PTHR24009">
    <property type="entry name" value="RNA-BINDING (RRM/RBD/RNP MOTIFS)"/>
    <property type="match status" value="1"/>
</dbReference>
<evidence type="ECO:0000256" key="1">
    <source>
        <dbReference type="ARBA" id="ARBA00022723"/>
    </source>
</evidence>
<proteinExistence type="predicted"/>
<evidence type="ECO:0000259" key="10">
    <source>
        <dbReference type="PROSITE" id="PS50103"/>
    </source>
</evidence>
<evidence type="ECO:0000256" key="3">
    <source>
        <dbReference type="ARBA" id="ARBA00022833"/>
    </source>
</evidence>
<dbReference type="EMBL" id="JBJXBP010000001">
    <property type="protein sequence ID" value="KAL3851145.1"/>
    <property type="molecule type" value="Genomic_DNA"/>
</dbReference>
<dbReference type="Pfam" id="PF00076">
    <property type="entry name" value="RRM_1"/>
    <property type="match status" value="1"/>
</dbReference>
<dbReference type="PROSITE" id="PS51644">
    <property type="entry name" value="HTH_OST"/>
    <property type="match status" value="1"/>
</dbReference>
<dbReference type="PROSITE" id="PS50102">
    <property type="entry name" value="RRM"/>
    <property type="match status" value="1"/>
</dbReference>
<evidence type="ECO:0000256" key="8">
    <source>
        <dbReference type="SAM" id="MobiDB-lite"/>
    </source>
</evidence>
<feature type="compositionally biased region" description="Polar residues" evidence="8">
    <location>
        <begin position="457"/>
        <end position="468"/>
    </location>
</feature>
<keyword evidence="3 7" id="KW-0862">Zinc</keyword>
<evidence type="ECO:0000256" key="2">
    <source>
        <dbReference type="ARBA" id="ARBA00022771"/>
    </source>
</evidence>
<dbReference type="InterPro" id="IPR000571">
    <property type="entry name" value="Znf_CCCH"/>
</dbReference>
<feature type="domain" description="RRM" evidence="9">
    <location>
        <begin position="285"/>
        <end position="360"/>
    </location>
</feature>
<dbReference type="Gene3D" id="3.30.70.330">
    <property type="match status" value="1"/>
</dbReference>
<evidence type="ECO:0000313" key="12">
    <source>
        <dbReference type="EMBL" id="KAL3851145.1"/>
    </source>
</evidence>
<reference evidence="12 13" key="1">
    <citation type="submission" date="2024-12" db="EMBL/GenBank/DDBJ databases">
        <title>The unique morphological basis and parallel evolutionary history of personate flowers in Penstemon.</title>
        <authorList>
            <person name="Depatie T.H."/>
            <person name="Wessinger C.A."/>
        </authorList>
    </citation>
    <scope>NUCLEOTIDE SEQUENCE [LARGE SCALE GENOMIC DNA]</scope>
    <source>
        <strain evidence="12">WTNN_2</strain>
        <tissue evidence="12">Leaf</tissue>
    </source>
</reference>
<feature type="domain" description="C3H1-type" evidence="10">
    <location>
        <begin position="129"/>
        <end position="156"/>
    </location>
</feature>
<dbReference type="InterPro" id="IPR012677">
    <property type="entry name" value="Nucleotide-bd_a/b_plait_sf"/>
</dbReference>
<evidence type="ECO:0000256" key="5">
    <source>
        <dbReference type="ARBA" id="ARBA00023125"/>
    </source>
</evidence>
<dbReference type="PROSITE" id="PS50103">
    <property type="entry name" value="ZF_C3H1"/>
    <property type="match status" value="1"/>
</dbReference>
<gene>
    <name evidence="12" type="ORF">ACJIZ3_013027</name>
</gene>
<dbReference type="InterPro" id="IPR034365">
    <property type="entry name" value="AtC3H46-like_RRM"/>
</dbReference>
<evidence type="ECO:0000256" key="4">
    <source>
        <dbReference type="ARBA" id="ARBA00022884"/>
    </source>
</evidence>
<dbReference type="Pfam" id="PF12872">
    <property type="entry name" value="OST-HTH"/>
    <property type="match status" value="1"/>
</dbReference>
<keyword evidence="1 7" id="KW-0479">Metal-binding</keyword>
<evidence type="ECO:0000256" key="6">
    <source>
        <dbReference type="PROSITE-ProRule" id="PRU00176"/>
    </source>
</evidence>
<evidence type="ECO:0008006" key="14">
    <source>
        <dbReference type="Google" id="ProtNLM"/>
    </source>
</evidence>
<organism evidence="12 13">
    <name type="scientific">Penstemon smallii</name>
    <dbReference type="NCBI Taxonomy" id="265156"/>
    <lineage>
        <taxon>Eukaryota</taxon>
        <taxon>Viridiplantae</taxon>
        <taxon>Streptophyta</taxon>
        <taxon>Embryophyta</taxon>
        <taxon>Tracheophyta</taxon>
        <taxon>Spermatophyta</taxon>
        <taxon>Magnoliopsida</taxon>
        <taxon>eudicotyledons</taxon>
        <taxon>Gunneridae</taxon>
        <taxon>Pentapetalae</taxon>
        <taxon>asterids</taxon>
        <taxon>lamiids</taxon>
        <taxon>Lamiales</taxon>
        <taxon>Plantaginaceae</taxon>
        <taxon>Cheloneae</taxon>
        <taxon>Penstemon</taxon>
    </lineage>
</organism>
<dbReference type="GO" id="GO:0003723">
    <property type="term" value="F:RNA binding"/>
    <property type="evidence" value="ECO:0007669"/>
    <property type="project" value="UniProtKB-UniRule"/>
</dbReference>
<dbReference type="AlphaFoldDB" id="A0ABD3UQ09"/>
<keyword evidence="5" id="KW-0238">DNA-binding</keyword>
<dbReference type="InterPro" id="IPR000504">
    <property type="entry name" value="RRM_dom"/>
</dbReference>
<sequence length="488" mass="55150">MDSFEALKIVHGRILKFEPEIVARKIIGYIYLQEVPKQEIIRLALGPDTLIQTLIQIAKPALFSPSQPIPTPHISDPSVHEFTTQFSPPTAYRYLDPSLQVKSRPFPNDYYCTEVEFNSLGIRGSRNSRSLIKSCHYFNKGFCKHGSSCSYIHNHGDNYPPHMFGGPNNNSYEEDQVISPGSIQKLESEITELLRSQGGNPVSIASLPSMYLEKYGSEGYLTESQRHGKAGYSLTKLLARMKNSICLIDRPHGQHAVILVEDAPKYMMDVRGGRDDPGPIVSGSRQIYLTFPAESAFTEEDVSNYFSTFGHVQDVRVPCQQKRMFGFVTFVSSDTVKLILSKGNPHYICGARVLVKPYREKSKLFERKYHDHPMYLHSHPLDIDPELQARLSRRQRMEEHKHKHAMELESMRLSQLQLARKPLTDQSCFGYPMDELKVPQESGRRRFSYHLDIVNSGSTSVDQESGQGPNLPDSPFASKPGGGVSKVK</sequence>
<protein>
    <recommendedName>
        <fullName evidence="14">Zinc finger CCCH domain-containing protein 18-like</fullName>
    </recommendedName>
</protein>
<dbReference type="Pfam" id="PF23182">
    <property type="entry name" value="PABC_AtC3H46"/>
    <property type="match status" value="1"/>
</dbReference>
<dbReference type="GO" id="GO:0008270">
    <property type="term" value="F:zinc ion binding"/>
    <property type="evidence" value="ECO:0007669"/>
    <property type="project" value="UniProtKB-KW"/>
</dbReference>
<feature type="domain" description="HTH OST-type" evidence="11">
    <location>
        <begin position="182"/>
        <end position="262"/>
    </location>
</feature>
<dbReference type="Proteomes" id="UP001634393">
    <property type="component" value="Unassembled WGS sequence"/>
</dbReference>
<evidence type="ECO:0000259" key="11">
    <source>
        <dbReference type="PROSITE" id="PS51644"/>
    </source>
</evidence>
<dbReference type="InterPro" id="IPR035979">
    <property type="entry name" value="RBD_domain_sf"/>
</dbReference>
<dbReference type="SUPFAM" id="SSF54928">
    <property type="entry name" value="RNA-binding domain, RBD"/>
    <property type="match status" value="1"/>
</dbReference>
<keyword evidence="13" id="KW-1185">Reference proteome</keyword>
<dbReference type="SMART" id="SM00360">
    <property type="entry name" value="RRM"/>
    <property type="match status" value="1"/>
</dbReference>